<name>A0A0D2M659_HYPSF</name>
<dbReference type="EMBL" id="KN817586">
    <property type="protein sequence ID" value="KJA18638.1"/>
    <property type="molecule type" value="Genomic_DNA"/>
</dbReference>
<sequence>MATPRPRRPPVPLLLASFPAPPSFIPPTPTAPNPPPTGPPSSPLPPVPGPSRISELEQHLLLSSHSQRSSRISASSRPASTASNAHTSPPTSPRSASPRGSPQIRTRPLLARAASSPFDPQQHRPTPLAFSPADDARAMPRAGLPALSISTATRHHHANESLSLIDVADIMRAADVPDDAAELLPPFELSRSQTQTGARRPPPSASAGPHQQHLSPRADPPTPVRTQKPAPAPTQPLPPLPPSTTTHHMRASSGGSFSYPSSSALSPVRGAAKPPPLGGLRAPTTLGAAVSMSSATSSVSSFHTAPSSPRPPGARAADYTHPAGAPPPASASTLTLLSSSGDESPDADADSSLLAIELGTTPPSSPEAPASASIKDLRRGLRAARVRSPALREAFGAHAEPAAPLVATPDPGAAVLLQGIVVLTTTSVAVEDPADAPMTLDELGGSPPPLHGRKRTATVSRAAPEEIARLRAASRAAPTAPPPVRAASPDIAAILQATPRPSVGRRRHVSESTSGGSASASASGGGGSRRASAAGAFDEMERVLEGAGSDDDDDDDDEARRGAVYGTRSRVLRRSGKAREREREEGDSDSSLDLHTPLPHLMVRHGLLSPHSKLLPSPASRASTPVGPNGRPGSTMSVASNTMSLASNASNTMSLASVMTKSGIIKDARDTPTRRVRHRDGRLLAGGVGLTTGLGWSDRCVGFSFVLVGFFGLEGWVLRGEGE</sequence>
<evidence type="ECO:0000256" key="1">
    <source>
        <dbReference type="SAM" id="MobiDB-lite"/>
    </source>
</evidence>
<feature type="region of interest" description="Disordered" evidence="1">
    <location>
        <begin position="610"/>
        <end position="631"/>
    </location>
</feature>
<dbReference type="OrthoDB" id="3064136at2759"/>
<feature type="region of interest" description="Disordered" evidence="1">
    <location>
        <begin position="496"/>
        <end position="596"/>
    </location>
</feature>
<accession>A0A0D2M659</accession>
<dbReference type="OMA" id="HHEQHER"/>
<dbReference type="Proteomes" id="UP000054270">
    <property type="component" value="Unassembled WGS sequence"/>
</dbReference>
<organism evidence="2 3">
    <name type="scientific">Hypholoma sublateritium (strain FD-334 SS-4)</name>
    <dbReference type="NCBI Taxonomy" id="945553"/>
    <lineage>
        <taxon>Eukaryota</taxon>
        <taxon>Fungi</taxon>
        <taxon>Dikarya</taxon>
        <taxon>Basidiomycota</taxon>
        <taxon>Agaricomycotina</taxon>
        <taxon>Agaricomycetes</taxon>
        <taxon>Agaricomycetidae</taxon>
        <taxon>Agaricales</taxon>
        <taxon>Agaricineae</taxon>
        <taxon>Strophariaceae</taxon>
        <taxon>Hypholoma</taxon>
    </lineage>
</organism>
<feature type="compositionally biased region" description="Low complexity" evidence="1">
    <location>
        <begin position="87"/>
        <end position="102"/>
    </location>
</feature>
<dbReference type="AlphaFoldDB" id="A0A0D2M659"/>
<proteinExistence type="predicted"/>
<feature type="compositionally biased region" description="Low complexity" evidence="1">
    <location>
        <begin position="610"/>
        <end position="620"/>
    </location>
</feature>
<feature type="compositionally biased region" description="Pro residues" evidence="1">
    <location>
        <begin position="19"/>
        <end position="49"/>
    </location>
</feature>
<reference evidence="3" key="1">
    <citation type="submission" date="2014-04" db="EMBL/GenBank/DDBJ databases">
        <title>Evolutionary Origins and Diversification of the Mycorrhizal Mutualists.</title>
        <authorList>
            <consortium name="DOE Joint Genome Institute"/>
            <consortium name="Mycorrhizal Genomics Consortium"/>
            <person name="Kohler A."/>
            <person name="Kuo A."/>
            <person name="Nagy L.G."/>
            <person name="Floudas D."/>
            <person name="Copeland A."/>
            <person name="Barry K.W."/>
            <person name="Cichocki N."/>
            <person name="Veneault-Fourrey C."/>
            <person name="LaButti K."/>
            <person name="Lindquist E.A."/>
            <person name="Lipzen A."/>
            <person name="Lundell T."/>
            <person name="Morin E."/>
            <person name="Murat C."/>
            <person name="Riley R."/>
            <person name="Ohm R."/>
            <person name="Sun H."/>
            <person name="Tunlid A."/>
            <person name="Henrissat B."/>
            <person name="Grigoriev I.V."/>
            <person name="Hibbett D.S."/>
            <person name="Martin F."/>
        </authorList>
    </citation>
    <scope>NUCLEOTIDE SEQUENCE [LARGE SCALE GENOMIC DNA]</scope>
    <source>
        <strain evidence="3">FD-334 SS-4</strain>
    </source>
</reference>
<feature type="compositionally biased region" description="Low complexity" evidence="1">
    <location>
        <begin position="288"/>
        <end position="317"/>
    </location>
</feature>
<gene>
    <name evidence="2" type="ORF">HYPSUDRAFT_919176</name>
</gene>
<feature type="region of interest" description="Disordered" evidence="1">
    <location>
        <begin position="185"/>
        <end position="375"/>
    </location>
</feature>
<protein>
    <submittedName>
        <fullName evidence="2">Uncharacterized protein</fullName>
    </submittedName>
</protein>
<evidence type="ECO:0000313" key="3">
    <source>
        <dbReference type="Proteomes" id="UP000054270"/>
    </source>
</evidence>
<keyword evidence="3" id="KW-1185">Reference proteome</keyword>
<dbReference type="STRING" id="945553.A0A0D2M659"/>
<feature type="region of interest" description="Disordered" evidence="1">
    <location>
        <begin position="436"/>
        <end position="461"/>
    </location>
</feature>
<feature type="compositionally biased region" description="Low complexity" evidence="1">
    <location>
        <begin position="330"/>
        <end position="341"/>
    </location>
</feature>
<evidence type="ECO:0000313" key="2">
    <source>
        <dbReference type="EMBL" id="KJA18638.1"/>
    </source>
</evidence>
<feature type="compositionally biased region" description="Low complexity" evidence="1">
    <location>
        <begin position="59"/>
        <end position="80"/>
    </location>
</feature>
<feature type="compositionally biased region" description="Low complexity" evidence="1">
    <location>
        <begin position="243"/>
        <end position="267"/>
    </location>
</feature>
<feature type="compositionally biased region" description="Pro residues" evidence="1">
    <location>
        <begin position="230"/>
        <end position="242"/>
    </location>
</feature>
<feature type="compositionally biased region" description="Acidic residues" evidence="1">
    <location>
        <begin position="548"/>
        <end position="557"/>
    </location>
</feature>
<feature type="region of interest" description="Disordered" evidence="1">
    <location>
        <begin position="1"/>
        <end position="142"/>
    </location>
</feature>